<dbReference type="InterPro" id="IPR014284">
    <property type="entry name" value="RNA_pol_sigma-70_dom"/>
</dbReference>
<sequence length="168" mass="19430">MKARDQSALEYLYDRYSAALYGVIFRVVKKEAIAEEVLQDVFVRIWDRFNSYDPVKGKLFTWMLNIARNQAIDKTRSREISKEQKTGGIENVVSRIDSETYVEQPIEGLGVRDVLKGLPQEQKFVVEQLYFQGYTQSELAEEFNIPLGTVKTRLRLAMQQLRSSLGVK</sequence>
<comment type="caution">
    <text evidence="8">The sequence shown here is derived from an EMBL/GenBank/DDBJ whole genome shotgun (WGS) entry which is preliminary data.</text>
</comment>
<dbReference type="AlphaFoldDB" id="A0AAP2GMG9"/>
<protein>
    <submittedName>
        <fullName evidence="8">Sigma-70 family RNA polymerase sigma factor</fullName>
    </submittedName>
</protein>
<keyword evidence="3" id="KW-0731">Sigma factor</keyword>
<dbReference type="Gene3D" id="1.10.10.10">
    <property type="entry name" value="Winged helix-like DNA-binding domain superfamily/Winged helix DNA-binding domain"/>
    <property type="match status" value="1"/>
</dbReference>
<dbReference type="GO" id="GO:0006352">
    <property type="term" value="P:DNA-templated transcription initiation"/>
    <property type="evidence" value="ECO:0007669"/>
    <property type="project" value="InterPro"/>
</dbReference>
<dbReference type="PANTHER" id="PTHR43133">
    <property type="entry name" value="RNA POLYMERASE ECF-TYPE SIGMA FACTO"/>
    <property type="match status" value="1"/>
</dbReference>
<feature type="domain" description="RNA polymerase sigma-70 region 4" evidence="7">
    <location>
        <begin position="114"/>
        <end position="162"/>
    </location>
</feature>
<dbReference type="SUPFAM" id="SSF88659">
    <property type="entry name" value="Sigma3 and sigma4 domains of RNA polymerase sigma factors"/>
    <property type="match status" value="1"/>
</dbReference>
<comment type="similarity">
    <text evidence="1">Belongs to the sigma-70 factor family. ECF subfamily.</text>
</comment>
<dbReference type="SUPFAM" id="SSF88946">
    <property type="entry name" value="Sigma2 domain of RNA polymerase sigma factors"/>
    <property type="match status" value="1"/>
</dbReference>
<dbReference type="Pfam" id="PF04542">
    <property type="entry name" value="Sigma70_r2"/>
    <property type="match status" value="1"/>
</dbReference>
<organism evidence="8 9">
    <name type="scientific">Chryseosolibacter histidini</name>
    <dbReference type="NCBI Taxonomy" id="2782349"/>
    <lineage>
        <taxon>Bacteria</taxon>
        <taxon>Pseudomonadati</taxon>
        <taxon>Bacteroidota</taxon>
        <taxon>Cytophagia</taxon>
        <taxon>Cytophagales</taxon>
        <taxon>Chryseotaleaceae</taxon>
        <taxon>Chryseosolibacter</taxon>
    </lineage>
</organism>
<dbReference type="CDD" id="cd06171">
    <property type="entry name" value="Sigma70_r4"/>
    <property type="match status" value="1"/>
</dbReference>
<feature type="domain" description="RNA polymerase sigma-70 region 2" evidence="6">
    <location>
        <begin position="12"/>
        <end position="78"/>
    </location>
</feature>
<dbReference type="RefSeq" id="WP_254169943.1">
    <property type="nucleotide sequence ID" value="NZ_JAHESF010000062.1"/>
</dbReference>
<dbReference type="Pfam" id="PF04545">
    <property type="entry name" value="Sigma70_r4"/>
    <property type="match status" value="1"/>
</dbReference>
<dbReference type="Gene3D" id="1.10.1740.10">
    <property type="match status" value="1"/>
</dbReference>
<dbReference type="Proteomes" id="UP001319200">
    <property type="component" value="Unassembled WGS sequence"/>
</dbReference>
<dbReference type="GO" id="GO:0016987">
    <property type="term" value="F:sigma factor activity"/>
    <property type="evidence" value="ECO:0007669"/>
    <property type="project" value="UniProtKB-KW"/>
</dbReference>
<keyword evidence="9" id="KW-1185">Reference proteome</keyword>
<gene>
    <name evidence="8" type="ORF">KK083_30485</name>
</gene>
<keyword evidence="2" id="KW-0805">Transcription regulation</keyword>
<keyword evidence="4" id="KW-0238">DNA-binding</keyword>
<dbReference type="GO" id="GO:0003677">
    <property type="term" value="F:DNA binding"/>
    <property type="evidence" value="ECO:0007669"/>
    <property type="project" value="UniProtKB-KW"/>
</dbReference>
<dbReference type="EMBL" id="JAHESF010000062">
    <property type="protein sequence ID" value="MBT1701259.1"/>
    <property type="molecule type" value="Genomic_DNA"/>
</dbReference>
<evidence type="ECO:0000259" key="6">
    <source>
        <dbReference type="Pfam" id="PF04542"/>
    </source>
</evidence>
<dbReference type="NCBIfam" id="TIGR02937">
    <property type="entry name" value="sigma70-ECF"/>
    <property type="match status" value="1"/>
</dbReference>
<evidence type="ECO:0000256" key="3">
    <source>
        <dbReference type="ARBA" id="ARBA00023082"/>
    </source>
</evidence>
<name>A0AAP2GMG9_9BACT</name>
<evidence type="ECO:0000313" key="8">
    <source>
        <dbReference type="EMBL" id="MBT1701259.1"/>
    </source>
</evidence>
<evidence type="ECO:0000256" key="4">
    <source>
        <dbReference type="ARBA" id="ARBA00023125"/>
    </source>
</evidence>
<evidence type="ECO:0000259" key="7">
    <source>
        <dbReference type="Pfam" id="PF04545"/>
    </source>
</evidence>
<dbReference type="PANTHER" id="PTHR43133:SF62">
    <property type="entry name" value="RNA POLYMERASE SIGMA FACTOR SIGZ"/>
    <property type="match status" value="1"/>
</dbReference>
<reference evidence="8 9" key="1">
    <citation type="submission" date="2021-05" db="EMBL/GenBank/DDBJ databases">
        <title>A Polyphasic approach of four new species of the genus Ohtaekwangia: Ohtaekwangia histidinii sp. nov., Ohtaekwangia cretensis sp. nov., Ohtaekwangia indiensis sp. nov., Ohtaekwangia reichenbachii sp. nov. from diverse environment.</title>
        <authorList>
            <person name="Octaviana S."/>
        </authorList>
    </citation>
    <scope>NUCLEOTIDE SEQUENCE [LARGE SCALE GENOMIC DNA]</scope>
    <source>
        <strain evidence="8 9">PWU4</strain>
    </source>
</reference>
<dbReference type="InterPro" id="IPR007630">
    <property type="entry name" value="RNA_pol_sigma70_r4"/>
</dbReference>
<evidence type="ECO:0000313" key="9">
    <source>
        <dbReference type="Proteomes" id="UP001319200"/>
    </source>
</evidence>
<evidence type="ECO:0000256" key="2">
    <source>
        <dbReference type="ARBA" id="ARBA00023015"/>
    </source>
</evidence>
<accession>A0AAP2GMG9</accession>
<proteinExistence type="inferred from homology"/>
<dbReference type="InterPro" id="IPR039425">
    <property type="entry name" value="RNA_pol_sigma-70-like"/>
</dbReference>
<dbReference type="InterPro" id="IPR013325">
    <property type="entry name" value="RNA_pol_sigma_r2"/>
</dbReference>
<dbReference type="InterPro" id="IPR007627">
    <property type="entry name" value="RNA_pol_sigma70_r2"/>
</dbReference>
<evidence type="ECO:0000256" key="5">
    <source>
        <dbReference type="ARBA" id="ARBA00023163"/>
    </source>
</evidence>
<keyword evidence="5" id="KW-0804">Transcription</keyword>
<evidence type="ECO:0000256" key="1">
    <source>
        <dbReference type="ARBA" id="ARBA00010641"/>
    </source>
</evidence>
<dbReference type="InterPro" id="IPR013324">
    <property type="entry name" value="RNA_pol_sigma_r3/r4-like"/>
</dbReference>
<dbReference type="InterPro" id="IPR036388">
    <property type="entry name" value="WH-like_DNA-bd_sf"/>
</dbReference>